<evidence type="ECO:0000256" key="3">
    <source>
        <dbReference type="ARBA" id="ARBA00022603"/>
    </source>
</evidence>
<sequence length="260" mass="29636">MAHFFKKQFGQNFLRGDRFARELVNALNIADGDTVIEIGPGDGQVTKLLLEKARQVISIEIDYNLVPKLIQRFQANKNFHIEHTDILQVEITELAEKYDFQSYKLVGSLPYNISKKIIEKFLSSELLPEQMAFIIQEEVAQDYTARPPKASFLSNWISLRADTKKLVSIPASQFYPTPKVNGAIITITPHQHIAGAEEMAKLLRIGFSSPRKTLMNNLRNNQELDTGKLDIAWQQLGLSPTVRPAELTGEQWREIRELVF</sequence>
<feature type="binding site" evidence="7">
    <location>
        <position position="108"/>
    </location>
    <ligand>
        <name>S-adenosyl-L-methionine</name>
        <dbReference type="ChEBI" id="CHEBI:59789"/>
    </ligand>
</feature>
<feature type="domain" description="Ribosomal RNA adenine methylase transferase N-terminal" evidence="8">
    <location>
        <begin position="19"/>
        <end position="191"/>
    </location>
</feature>
<dbReference type="InterPro" id="IPR020596">
    <property type="entry name" value="rRNA_Ade_Mease_Trfase_CS"/>
</dbReference>
<evidence type="ECO:0000313" key="10">
    <source>
        <dbReference type="Proteomes" id="UP000760819"/>
    </source>
</evidence>
<dbReference type="Gene3D" id="1.10.8.100">
    <property type="entry name" value="Ribosomal RNA adenine dimethylase-like, domain 2"/>
    <property type="match status" value="1"/>
</dbReference>
<keyword evidence="4 7" id="KW-0808">Transferase</keyword>
<feature type="binding site" evidence="7">
    <location>
        <position position="14"/>
    </location>
    <ligand>
        <name>S-adenosyl-L-methionine</name>
        <dbReference type="ChEBI" id="CHEBI:59789"/>
    </ligand>
</feature>
<feature type="binding site" evidence="7">
    <location>
        <position position="12"/>
    </location>
    <ligand>
        <name>S-adenosyl-L-methionine</name>
        <dbReference type="ChEBI" id="CHEBI:59789"/>
    </ligand>
</feature>
<evidence type="ECO:0000256" key="6">
    <source>
        <dbReference type="ARBA" id="ARBA00022884"/>
    </source>
</evidence>
<dbReference type="PROSITE" id="PS51689">
    <property type="entry name" value="SAM_RNA_A_N6_MT"/>
    <property type="match status" value="1"/>
</dbReference>
<evidence type="ECO:0000256" key="7">
    <source>
        <dbReference type="PROSITE-ProRule" id="PRU01026"/>
    </source>
</evidence>
<dbReference type="InterPro" id="IPR020598">
    <property type="entry name" value="rRNA_Ade_methylase_Trfase_N"/>
</dbReference>
<proteinExistence type="inferred from homology"/>
<dbReference type="NCBIfam" id="TIGR00755">
    <property type="entry name" value="ksgA"/>
    <property type="match status" value="1"/>
</dbReference>
<dbReference type="Pfam" id="PF00398">
    <property type="entry name" value="RrnaAD"/>
    <property type="match status" value="1"/>
</dbReference>
<dbReference type="PROSITE" id="PS01131">
    <property type="entry name" value="RRNA_A_DIMETH"/>
    <property type="match status" value="1"/>
</dbReference>
<dbReference type="InterPro" id="IPR023165">
    <property type="entry name" value="rRNA_Ade_diMease-like_C"/>
</dbReference>
<dbReference type="SMART" id="SM00650">
    <property type="entry name" value="rADc"/>
    <property type="match status" value="1"/>
</dbReference>
<name>A0A955I7L2_9BACT</name>
<evidence type="ECO:0000259" key="8">
    <source>
        <dbReference type="SMART" id="SM00650"/>
    </source>
</evidence>
<feature type="binding site" evidence="7">
    <location>
        <position position="85"/>
    </location>
    <ligand>
        <name>S-adenosyl-L-methionine</name>
        <dbReference type="ChEBI" id="CHEBI:59789"/>
    </ligand>
</feature>
<reference evidence="9" key="2">
    <citation type="journal article" date="2021" name="Microbiome">
        <title>Successional dynamics and alternative stable states in a saline activated sludge microbial community over 9 years.</title>
        <authorList>
            <person name="Wang Y."/>
            <person name="Ye J."/>
            <person name="Ju F."/>
            <person name="Liu L."/>
            <person name="Boyd J.A."/>
            <person name="Deng Y."/>
            <person name="Parks D.H."/>
            <person name="Jiang X."/>
            <person name="Yin X."/>
            <person name="Woodcroft B.J."/>
            <person name="Tyson G.W."/>
            <person name="Hugenholtz P."/>
            <person name="Polz M.F."/>
            <person name="Zhang T."/>
        </authorList>
    </citation>
    <scope>NUCLEOTIDE SEQUENCE</scope>
    <source>
        <strain evidence="9">HKST-UBA12</strain>
    </source>
</reference>
<dbReference type="InterPro" id="IPR029063">
    <property type="entry name" value="SAM-dependent_MTases_sf"/>
</dbReference>
<dbReference type="PANTHER" id="PTHR11727:SF7">
    <property type="entry name" value="DIMETHYLADENOSINE TRANSFERASE-RELATED"/>
    <property type="match status" value="1"/>
</dbReference>
<dbReference type="GO" id="GO:0052908">
    <property type="term" value="F:16S rRNA (adenine(1518)-N(6)/adenine(1519)-N(6))-dimethyltransferase activity"/>
    <property type="evidence" value="ECO:0007669"/>
    <property type="project" value="UniProtKB-EC"/>
</dbReference>
<feature type="binding site" evidence="7">
    <location>
        <position position="60"/>
    </location>
    <ligand>
        <name>S-adenosyl-L-methionine</name>
        <dbReference type="ChEBI" id="CHEBI:59789"/>
    </ligand>
</feature>
<dbReference type="GO" id="GO:0005829">
    <property type="term" value="C:cytosol"/>
    <property type="evidence" value="ECO:0007669"/>
    <property type="project" value="TreeGrafter"/>
</dbReference>
<dbReference type="AlphaFoldDB" id="A0A955I7L2"/>
<accession>A0A955I7L2</accession>
<evidence type="ECO:0000256" key="5">
    <source>
        <dbReference type="ARBA" id="ARBA00022691"/>
    </source>
</evidence>
<dbReference type="EC" id="2.1.1.182" evidence="9"/>
<keyword evidence="6 7" id="KW-0694">RNA-binding</keyword>
<gene>
    <name evidence="9" type="primary">rsmA</name>
    <name evidence="9" type="ORF">KC640_02150</name>
</gene>
<keyword evidence="1" id="KW-0963">Cytoplasm</keyword>
<keyword evidence="3 7" id="KW-0489">Methyltransferase</keyword>
<comment type="similarity">
    <text evidence="7">Belongs to the class I-like SAM-binding methyltransferase superfamily. rRNA adenine N(6)-methyltransferase family.</text>
</comment>
<protein>
    <submittedName>
        <fullName evidence="9">Ribosomal RNA small subunit methyltransferase A</fullName>
        <ecNumber evidence="9">2.1.1.182</ecNumber>
    </submittedName>
</protein>
<evidence type="ECO:0000256" key="4">
    <source>
        <dbReference type="ARBA" id="ARBA00022679"/>
    </source>
</evidence>
<dbReference type="SUPFAM" id="SSF53335">
    <property type="entry name" value="S-adenosyl-L-methionine-dependent methyltransferases"/>
    <property type="match status" value="1"/>
</dbReference>
<dbReference type="PANTHER" id="PTHR11727">
    <property type="entry name" value="DIMETHYLADENOSINE TRANSFERASE"/>
    <property type="match status" value="1"/>
</dbReference>
<dbReference type="GO" id="GO:0003723">
    <property type="term" value="F:RNA binding"/>
    <property type="evidence" value="ECO:0007669"/>
    <property type="project" value="UniProtKB-UniRule"/>
</dbReference>
<dbReference type="Gene3D" id="3.40.50.150">
    <property type="entry name" value="Vaccinia Virus protein VP39"/>
    <property type="match status" value="1"/>
</dbReference>
<keyword evidence="5 7" id="KW-0949">S-adenosyl-L-methionine</keyword>
<keyword evidence="2" id="KW-0698">rRNA processing</keyword>
<dbReference type="Proteomes" id="UP000760819">
    <property type="component" value="Unassembled WGS sequence"/>
</dbReference>
<comment type="caution">
    <text evidence="9">The sequence shown here is derived from an EMBL/GenBank/DDBJ whole genome shotgun (WGS) entry which is preliminary data.</text>
</comment>
<dbReference type="InterPro" id="IPR011530">
    <property type="entry name" value="rRNA_adenine_dimethylase"/>
</dbReference>
<feature type="binding site" evidence="7">
    <location>
        <position position="39"/>
    </location>
    <ligand>
        <name>S-adenosyl-L-methionine</name>
        <dbReference type="ChEBI" id="CHEBI:59789"/>
    </ligand>
</feature>
<evidence type="ECO:0000256" key="1">
    <source>
        <dbReference type="ARBA" id="ARBA00022490"/>
    </source>
</evidence>
<dbReference type="EMBL" id="JAGQLI010000110">
    <property type="protein sequence ID" value="MCA9379206.1"/>
    <property type="molecule type" value="Genomic_DNA"/>
</dbReference>
<organism evidence="9 10">
    <name type="scientific">Candidatus Dojkabacteria bacterium</name>
    <dbReference type="NCBI Taxonomy" id="2099670"/>
    <lineage>
        <taxon>Bacteria</taxon>
        <taxon>Candidatus Dojkabacteria</taxon>
    </lineage>
</organism>
<evidence type="ECO:0000256" key="2">
    <source>
        <dbReference type="ARBA" id="ARBA00022552"/>
    </source>
</evidence>
<evidence type="ECO:0000313" key="9">
    <source>
        <dbReference type="EMBL" id="MCA9379206.1"/>
    </source>
</evidence>
<dbReference type="InterPro" id="IPR001737">
    <property type="entry name" value="KsgA/Erm"/>
</dbReference>
<reference evidence="9" key="1">
    <citation type="submission" date="2020-04" db="EMBL/GenBank/DDBJ databases">
        <authorList>
            <person name="Zhang T."/>
        </authorList>
    </citation>
    <scope>NUCLEOTIDE SEQUENCE</scope>
    <source>
        <strain evidence="9">HKST-UBA12</strain>
    </source>
</reference>